<accession>A0A913YL49</accession>
<dbReference type="KEGG" id="epa:114575348"/>
<dbReference type="OrthoDB" id="5972937at2759"/>
<feature type="region of interest" description="Disordered" evidence="4">
    <location>
        <begin position="800"/>
        <end position="837"/>
    </location>
</feature>
<evidence type="ECO:0000256" key="2">
    <source>
        <dbReference type="ARBA" id="ARBA00022833"/>
    </source>
</evidence>
<dbReference type="Proteomes" id="UP000887567">
    <property type="component" value="Unplaced"/>
</dbReference>
<dbReference type="PROSITE" id="PS50089">
    <property type="entry name" value="ZF_RING_2"/>
    <property type="match status" value="1"/>
</dbReference>
<evidence type="ECO:0000313" key="7">
    <source>
        <dbReference type="Proteomes" id="UP000887567"/>
    </source>
</evidence>
<dbReference type="EnsemblMetazoa" id="XM_028660043.1">
    <property type="protein sequence ID" value="XP_028515844.1"/>
    <property type="gene ID" value="LOC114575348"/>
</dbReference>
<keyword evidence="1 3" id="KW-0479">Metal-binding</keyword>
<keyword evidence="1 3" id="KW-0863">Zinc-finger</keyword>
<keyword evidence="2" id="KW-0862">Zinc</keyword>
<feature type="compositionally biased region" description="Basic residues" evidence="4">
    <location>
        <begin position="889"/>
        <end position="904"/>
    </location>
</feature>
<sequence>MDTCERKGKGTHLKPAPPAKTAPAVREEEAVENVLSISSWTAVDTCFGEILRGPCGRTLFPPGLFEEIEEEMKLLSRRCDLSKELKSLKDAMYQEFTISAKPPIYDAVEFEKFCDRVGAHKIFNSILSAMTDERHSSERIAFNKKRTVVILYKLCYGLSQLCNWLQTDHAVFLKNSNVNKEALITQRVMGNSCSKTKTNDMILAMYQSAAKEINNIVEQAISNKWQVVLVIDDYTSIHSIRRPKTETLSNPKYMCTIIMKVFKNVQAVPACPATAYHNPCAIDIASCIKTVSGLPTMIKLAQTYSSVMPTWIKDSFFTPDFERYRVTTHQYCDHESVKNMRQMDDVHLVNFFELTLKSKGDFEAAFDAILNTKLSDYMKLYLTPQPGDWPAQFYSRQIVYDSLLKFHACATSDVPTNTVPPSPSDHSYSTVNFDCESTRKKQHLSTSNQPKILSVIPCIGPLHISLNARETVFNNFRPFFETVYTQIFPRSKLAKKPKPWRISLILEVTYGGWLFIRDTIKDKFSICKDLEYRTLLNLLDNYLPLILTIYSVTFKLNNFNEYFNGIIRIWTMFVCLERHHYNKAPLVWLAMCTYWGIYHPGMYNLLRQSLAIFDEYPVENAHSIIRSKTNTNDTAEKLEKKAKAIFQSKRTQKNFKDNFTPSKKQNHALNNLRTIKAKCAVILTSMFSQIAKHPGKASFIEEGKKKKVLLPRVFGNEKMKIKVLPLGYCCSTMANQEKRCDLQVCKVTRNEPWTLFEGCSHSFHNTCLLDASFCPLCQQFLADKAQSLAKIAQNAILHPKENNEPLYSQSSDTDGAEEDEDTASDIPVTQSSDNEDVDKQIKSVNDVICALPSPQAPPVMLTSSSSQRTSESPSQEHHQQTVPLQSSKRVPKCKNCHHPRKGHTNAKNGPVACPACQGGLCTGSVNSPQPTAVQGHQSQQHVSLTSSIQCNVILESIQEWILPYYLSQTTVFGLPLGSNACTVIAAIGAMKFLNTGDLLIPSPSRILRCVATFANSMREGIALYNTLNLPPTQPNLTASEALETRSDQFGLQIIEDTGIFSQECLTNKLNGLCSHPQDQCIIMITPPDKSMLLCFSRDEQKIALFESHPRGNNGGLIAVASYQNVDKLVLFLSYMCNRDWGTGIAGSNLAVIRSKYTQ</sequence>
<name>A0A913YL49_EXADI</name>
<feature type="region of interest" description="Disordered" evidence="4">
    <location>
        <begin position="1"/>
        <end position="25"/>
    </location>
</feature>
<protein>
    <recommendedName>
        <fullName evidence="5">RING-type domain-containing protein</fullName>
    </recommendedName>
</protein>
<feature type="compositionally biased region" description="Acidic residues" evidence="4">
    <location>
        <begin position="814"/>
        <end position="823"/>
    </location>
</feature>
<feature type="domain" description="RING-type" evidence="5">
    <location>
        <begin position="744"/>
        <end position="778"/>
    </location>
</feature>
<evidence type="ECO:0000256" key="3">
    <source>
        <dbReference type="PROSITE-ProRule" id="PRU00175"/>
    </source>
</evidence>
<feature type="region of interest" description="Disordered" evidence="4">
    <location>
        <begin position="852"/>
        <end position="904"/>
    </location>
</feature>
<proteinExistence type="predicted"/>
<evidence type="ECO:0000259" key="5">
    <source>
        <dbReference type="PROSITE" id="PS50089"/>
    </source>
</evidence>
<dbReference type="GeneID" id="114575348"/>
<evidence type="ECO:0000256" key="1">
    <source>
        <dbReference type="ARBA" id="ARBA00022771"/>
    </source>
</evidence>
<dbReference type="GO" id="GO:0008270">
    <property type="term" value="F:zinc ion binding"/>
    <property type="evidence" value="ECO:0007669"/>
    <property type="project" value="UniProtKB-KW"/>
</dbReference>
<dbReference type="InterPro" id="IPR001841">
    <property type="entry name" value="Znf_RING"/>
</dbReference>
<feature type="compositionally biased region" description="Low complexity" evidence="4">
    <location>
        <begin position="862"/>
        <end position="873"/>
    </location>
</feature>
<evidence type="ECO:0000313" key="6">
    <source>
        <dbReference type="EnsemblMetazoa" id="XP_028515844.1"/>
    </source>
</evidence>
<dbReference type="AlphaFoldDB" id="A0A913YL49"/>
<dbReference type="RefSeq" id="XP_028515844.1">
    <property type="nucleotide sequence ID" value="XM_028660043.1"/>
</dbReference>
<evidence type="ECO:0000256" key="4">
    <source>
        <dbReference type="SAM" id="MobiDB-lite"/>
    </source>
</evidence>
<keyword evidence="7" id="KW-1185">Reference proteome</keyword>
<reference evidence="6" key="1">
    <citation type="submission" date="2022-11" db="UniProtKB">
        <authorList>
            <consortium name="EnsemblMetazoa"/>
        </authorList>
    </citation>
    <scope>IDENTIFICATION</scope>
</reference>
<organism evidence="6 7">
    <name type="scientific">Exaiptasia diaphana</name>
    <name type="common">Tropical sea anemone</name>
    <name type="synonym">Aiptasia pulchella</name>
    <dbReference type="NCBI Taxonomy" id="2652724"/>
    <lineage>
        <taxon>Eukaryota</taxon>
        <taxon>Metazoa</taxon>
        <taxon>Cnidaria</taxon>
        <taxon>Anthozoa</taxon>
        <taxon>Hexacorallia</taxon>
        <taxon>Actiniaria</taxon>
        <taxon>Aiptasiidae</taxon>
        <taxon>Exaiptasia</taxon>
    </lineage>
</organism>